<accession>A0ABP7AUA5</accession>
<sequence length="158" mass="18080">MNERERTPEELEEELSAQLSGPPILTHPTEPAGVPPVDWRILTSEESRAAWIALRTWVEWFTVRYSVPISIVPACWWKHGALVEELSALHNFHRASFDKNDSGYGPLEWHERLAQAQPRLQRAGSGCTSGHYELKPRSWVGETDEAEWDAWINQSHAN</sequence>
<dbReference type="RefSeq" id="WP_344739162.1">
    <property type="nucleotide sequence ID" value="NZ_BAAAYU010000005.1"/>
</dbReference>
<dbReference type="EMBL" id="BAAAYU010000005">
    <property type="protein sequence ID" value="GAA3640675.1"/>
    <property type="molecule type" value="Genomic_DNA"/>
</dbReference>
<evidence type="ECO:0008006" key="4">
    <source>
        <dbReference type="Google" id="ProtNLM"/>
    </source>
</evidence>
<evidence type="ECO:0000313" key="2">
    <source>
        <dbReference type="EMBL" id="GAA3640675.1"/>
    </source>
</evidence>
<evidence type="ECO:0000256" key="1">
    <source>
        <dbReference type="SAM" id="MobiDB-lite"/>
    </source>
</evidence>
<dbReference type="Proteomes" id="UP001501697">
    <property type="component" value="Unassembled WGS sequence"/>
</dbReference>
<organism evidence="2 3">
    <name type="scientific">Microbacterium awajiense</name>
    <dbReference type="NCBI Taxonomy" id="415214"/>
    <lineage>
        <taxon>Bacteria</taxon>
        <taxon>Bacillati</taxon>
        <taxon>Actinomycetota</taxon>
        <taxon>Actinomycetes</taxon>
        <taxon>Micrococcales</taxon>
        <taxon>Microbacteriaceae</taxon>
        <taxon>Microbacterium</taxon>
    </lineage>
</organism>
<evidence type="ECO:0000313" key="3">
    <source>
        <dbReference type="Proteomes" id="UP001501697"/>
    </source>
</evidence>
<name>A0ABP7AUA5_9MICO</name>
<feature type="region of interest" description="Disordered" evidence="1">
    <location>
        <begin position="1"/>
        <end position="36"/>
    </location>
</feature>
<gene>
    <name evidence="2" type="ORF">GCM10022200_25460</name>
</gene>
<reference evidence="3" key="1">
    <citation type="journal article" date="2019" name="Int. J. Syst. Evol. Microbiol.">
        <title>The Global Catalogue of Microorganisms (GCM) 10K type strain sequencing project: providing services to taxonomists for standard genome sequencing and annotation.</title>
        <authorList>
            <consortium name="The Broad Institute Genomics Platform"/>
            <consortium name="The Broad Institute Genome Sequencing Center for Infectious Disease"/>
            <person name="Wu L."/>
            <person name="Ma J."/>
        </authorList>
    </citation>
    <scope>NUCLEOTIDE SEQUENCE [LARGE SCALE GENOMIC DNA]</scope>
    <source>
        <strain evidence="3">JCM 16544</strain>
    </source>
</reference>
<proteinExistence type="predicted"/>
<protein>
    <recommendedName>
        <fullName evidence="4">DUF4913 domain-containing protein</fullName>
    </recommendedName>
</protein>
<comment type="caution">
    <text evidence="2">The sequence shown here is derived from an EMBL/GenBank/DDBJ whole genome shotgun (WGS) entry which is preliminary data.</text>
</comment>
<keyword evidence="3" id="KW-1185">Reference proteome</keyword>